<gene>
    <name evidence="5" type="ORF">WQ53_07820</name>
</gene>
<dbReference type="InterPro" id="IPR019207">
    <property type="entry name" value="DUF2092"/>
</dbReference>
<dbReference type="PATRIC" id="fig|314722.6.peg.1677"/>
<proteinExistence type="predicted"/>
<keyword evidence="2" id="KW-0813">Transport</keyword>
<evidence type="ECO:0000313" key="5">
    <source>
        <dbReference type="EMBL" id="AKC88274.1"/>
    </source>
</evidence>
<evidence type="ECO:0000256" key="4">
    <source>
        <dbReference type="ARBA" id="ARBA00022927"/>
    </source>
</evidence>
<evidence type="ECO:0000313" key="6">
    <source>
        <dbReference type="Proteomes" id="UP000033067"/>
    </source>
</evidence>
<dbReference type="SUPFAM" id="SSF89392">
    <property type="entry name" value="Prokaryotic lipoproteins and lipoprotein localization factors"/>
    <property type="match status" value="1"/>
</dbReference>
<keyword evidence="6" id="KW-1185">Reference proteome</keyword>
<reference evidence="5 6" key="1">
    <citation type="journal article" date="2015" name="Genome Announc.">
        <title>Complete Genome Sequence of Pseudoxanthomonas suwonensis Strain J1, a Cellulose-Degrading Bacterium Isolated from Leaf- and Wood-Enriched Soil.</title>
        <authorList>
            <person name="Hou L."/>
            <person name="Jiang J."/>
            <person name="Xu Z."/>
            <person name="Zhou Y."/>
            <person name="Leung F.C."/>
        </authorList>
    </citation>
    <scope>NUCLEOTIDE SEQUENCE [LARGE SCALE GENOMIC DNA]</scope>
    <source>
        <strain evidence="5 6">J1</strain>
    </source>
</reference>
<keyword evidence="3" id="KW-0732">Signal</keyword>
<accession>A0A0E3Z5T6</accession>
<name>A0A0E3Z5T6_9GAMM</name>
<evidence type="ECO:0000256" key="3">
    <source>
        <dbReference type="ARBA" id="ARBA00022729"/>
    </source>
</evidence>
<dbReference type="Proteomes" id="UP000033067">
    <property type="component" value="Chromosome"/>
</dbReference>
<organism evidence="5 6">
    <name type="scientific">Pseudoxanthomonas suwonensis</name>
    <dbReference type="NCBI Taxonomy" id="314722"/>
    <lineage>
        <taxon>Bacteria</taxon>
        <taxon>Pseudomonadati</taxon>
        <taxon>Pseudomonadota</taxon>
        <taxon>Gammaproteobacteria</taxon>
        <taxon>Lysobacterales</taxon>
        <taxon>Lysobacteraceae</taxon>
        <taxon>Pseudoxanthomonas</taxon>
    </lineage>
</organism>
<evidence type="ECO:0000256" key="2">
    <source>
        <dbReference type="ARBA" id="ARBA00022448"/>
    </source>
</evidence>
<dbReference type="GO" id="GO:0015031">
    <property type="term" value="P:protein transport"/>
    <property type="evidence" value="ECO:0007669"/>
    <property type="project" value="UniProtKB-KW"/>
</dbReference>
<protein>
    <recommendedName>
        <fullName evidence="7">DUF2092 domain-containing protein</fullName>
    </recommendedName>
</protein>
<evidence type="ECO:0008006" key="7">
    <source>
        <dbReference type="Google" id="ProtNLM"/>
    </source>
</evidence>
<dbReference type="EMBL" id="CP011144">
    <property type="protein sequence ID" value="AKC88274.1"/>
    <property type="molecule type" value="Genomic_DNA"/>
</dbReference>
<evidence type="ECO:0000256" key="1">
    <source>
        <dbReference type="ARBA" id="ARBA00011245"/>
    </source>
</evidence>
<dbReference type="AlphaFoldDB" id="A0A0E3Z5T6"/>
<keyword evidence="4" id="KW-0653">Protein transport</keyword>
<dbReference type="Pfam" id="PF09865">
    <property type="entry name" value="DUF2092"/>
    <property type="match status" value="1"/>
</dbReference>
<dbReference type="KEGG" id="psuw:WQ53_07820"/>
<dbReference type="InterPro" id="IPR029046">
    <property type="entry name" value="LolA/LolB/LppX"/>
</dbReference>
<sequence>MSPVAPAAAPGDAAPVRDAEAIAALEKMGAALRGLDRFGLKAETSTDYVTDSGQKVSVDGHASWRVRAPDRFVASVGNDRQQREFYYDGQSLTLWSPKLKYYAVIDPVPPTIGELVTQVAAKGIEFPLPDLFLWGTPQAPLEQVTSAFLVGPALLDGEQTDHYAYRQPGVDWQVWISRKDSLPAKVAITSQADPALPSYTARLHWDKAPATGDAAFAFKPPADARRIDFVPANAGSAGEER</sequence>
<comment type="subunit">
    <text evidence="1">Monomer.</text>
</comment>